<dbReference type="Gene3D" id="1.10.10.10">
    <property type="entry name" value="Winged helix-like DNA-binding domain superfamily/Winged helix DNA-binding domain"/>
    <property type="match status" value="1"/>
</dbReference>
<proteinExistence type="inferred from homology"/>
<evidence type="ECO:0000313" key="5">
    <source>
        <dbReference type="Proteomes" id="UP001143543"/>
    </source>
</evidence>
<feature type="domain" description="Smf/DprA SLOG" evidence="2">
    <location>
        <begin position="82"/>
        <end position="289"/>
    </location>
</feature>
<evidence type="ECO:0000313" key="4">
    <source>
        <dbReference type="EMBL" id="GLB48098.1"/>
    </source>
</evidence>
<evidence type="ECO:0000259" key="2">
    <source>
        <dbReference type="Pfam" id="PF02481"/>
    </source>
</evidence>
<dbReference type="RefSeq" id="WP_281763755.1">
    <property type="nucleotide sequence ID" value="NZ_BRVO01000001.1"/>
</dbReference>
<name>A0ABQ5MFC4_9FLAO</name>
<dbReference type="InterPro" id="IPR010994">
    <property type="entry name" value="RuvA_2-like"/>
</dbReference>
<dbReference type="Pfam" id="PF02481">
    <property type="entry name" value="DNA_processg_A"/>
    <property type="match status" value="1"/>
</dbReference>
<dbReference type="Gene3D" id="3.40.50.450">
    <property type="match status" value="1"/>
</dbReference>
<comment type="similarity">
    <text evidence="1">Belongs to the DprA/Smf family.</text>
</comment>
<evidence type="ECO:0000256" key="1">
    <source>
        <dbReference type="ARBA" id="ARBA00006525"/>
    </source>
</evidence>
<accession>A0ABQ5MFC4</accession>
<dbReference type="InterPro" id="IPR003488">
    <property type="entry name" value="DprA"/>
</dbReference>
<evidence type="ECO:0000259" key="3">
    <source>
        <dbReference type="Pfam" id="PF17782"/>
    </source>
</evidence>
<sequence>MNQEDLLWVLALQSVPKIGDINAKKLINHCGSAKAVFNEKKHHLTKIDGIGELMIKKLFEKDYVSGAEAELRFIEQECITPVYYKDALYPEKLKHCIDAPVVLFQRGNINLQGKRLVSIVGTRRITSYGTSFCEQLVAELAALDVVIVSGFAYGVDICAHKAAMKNNLQTIGCLAHGLNQIYPKVHAKYMKEMEVNGGFVTDFKSTDKFDRNNFLRRNRIIAGLADATVVIESADRGGSLVTADIAYSYNRDVFAVPGRVGDTYSVGCNNLIKQQKAQMLTSAADLIYSLGWSLEKETAKPIQKQLFVELEGDENVIYTFLKDKGKQLLDVIALECALPIFKVSATLLNLEMKGLIRPLPGKLFEAL</sequence>
<dbReference type="SUPFAM" id="SSF47781">
    <property type="entry name" value="RuvA domain 2-like"/>
    <property type="match status" value="1"/>
</dbReference>
<protein>
    <submittedName>
        <fullName evidence="4">DNA processing protein DprA</fullName>
    </submittedName>
</protein>
<reference evidence="4" key="1">
    <citation type="submission" date="2022-07" db="EMBL/GenBank/DDBJ databases">
        <title>Taxonomy of Novel Oxalotrophic and Methylotrophic Bacteria.</title>
        <authorList>
            <person name="Sahin N."/>
            <person name="Tani A."/>
        </authorList>
    </citation>
    <scope>NUCLEOTIDE SEQUENCE</scope>
    <source>
        <strain evidence="4">Y10</strain>
    </source>
</reference>
<dbReference type="PANTHER" id="PTHR43022">
    <property type="entry name" value="PROTEIN SMF"/>
    <property type="match status" value="1"/>
</dbReference>
<gene>
    <name evidence="4" type="primary">smf</name>
    <name evidence="4" type="ORF">Y10_04660</name>
</gene>
<dbReference type="InterPro" id="IPR041614">
    <property type="entry name" value="DprA_WH"/>
</dbReference>
<dbReference type="Pfam" id="PF17782">
    <property type="entry name" value="WHD_DprA"/>
    <property type="match status" value="1"/>
</dbReference>
<dbReference type="EMBL" id="BRVO01000001">
    <property type="protein sequence ID" value="GLB48098.1"/>
    <property type="molecule type" value="Genomic_DNA"/>
</dbReference>
<keyword evidence="5" id="KW-1185">Reference proteome</keyword>
<comment type="caution">
    <text evidence="4">The sequence shown here is derived from an EMBL/GenBank/DDBJ whole genome shotgun (WGS) entry which is preliminary data.</text>
</comment>
<organism evidence="4 5">
    <name type="scientific">Neptunitalea lumnitzerae</name>
    <dbReference type="NCBI Taxonomy" id="2965509"/>
    <lineage>
        <taxon>Bacteria</taxon>
        <taxon>Pseudomonadati</taxon>
        <taxon>Bacteroidota</taxon>
        <taxon>Flavobacteriia</taxon>
        <taxon>Flavobacteriales</taxon>
        <taxon>Flavobacteriaceae</taxon>
        <taxon>Neptunitalea</taxon>
    </lineage>
</organism>
<dbReference type="PANTHER" id="PTHR43022:SF1">
    <property type="entry name" value="PROTEIN SMF"/>
    <property type="match status" value="1"/>
</dbReference>
<feature type="domain" description="DprA winged helix" evidence="3">
    <location>
        <begin position="310"/>
        <end position="362"/>
    </location>
</feature>
<dbReference type="Proteomes" id="UP001143543">
    <property type="component" value="Unassembled WGS sequence"/>
</dbReference>
<dbReference type="NCBIfam" id="TIGR00732">
    <property type="entry name" value="dprA"/>
    <property type="match status" value="1"/>
</dbReference>
<dbReference type="InterPro" id="IPR036388">
    <property type="entry name" value="WH-like_DNA-bd_sf"/>
</dbReference>
<dbReference type="SUPFAM" id="SSF102405">
    <property type="entry name" value="MCP/YpsA-like"/>
    <property type="match status" value="1"/>
</dbReference>
<dbReference type="InterPro" id="IPR057666">
    <property type="entry name" value="DrpA_SLOG"/>
</dbReference>